<dbReference type="FunFam" id="3.40.605.10:FF:000007">
    <property type="entry name" value="NAD/NADP-dependent betaine aldehyde dehydrogenase"/>
    <property type="match status" value="1"/>
</dbReference>
<evidence type="ECO:0000313" key="8">
    <source>
        <dbReference type="EMBL" id="EOA89132.1"/>
    </source>
</evidence>
<dbReference type="HOGENOM" id="CLU_005391_0_1_1"/>
<organism evidence="8 9">
    <name type="scientific">Exserohilum turcicum (strain 28A)</name>
    <name type="common">Northern leaf blight fungus</name>
    <name type="synonym">Setosphaeria turcica</name>
    <dbReference type="NCBI Taxonomy" id="671987"/>
    <lineage>
        <taxon>Eukaryota</taxon>
        <taxon>Fungi</taxon>
        <taxon>Dikarya</taxon>
        <taxon>Ascomycota</taxon>
        <taxon>Pezizomycotina</taxon>
        <taxon>Dothideomycetes</taxon>
        <taxon>Pleosporomycetidae</taxon>
        <taxon>Pleosporales</taxon>
        <taxon>Pleosporineae</taxon>
        <taxon>Pleosporaceae</taxon>
        <taxon>Exserohilum</taxon>
    </lineage>
</organism>
<dbReference type="InterPro" id="IPR016161">
    <property type="entry name" value="Ald_DH/histidinol_DH"/>
</dbReference>
<dbReference type="eggNOG" id="KOG2450">
    <property type="taxonomic scope" value="Eukaryota"/>
</dbReference>
<dbReference type="OrthoDB" id="310895at2759"/>
<evidence type="ECO:0000256" key="3">
    <source>
        <dbReference type="ARBA" id="ARBA00024226"/>
    </source>
</evidence>
<dbReference type="InterPro" id="IPR029510">
    <property type="entry name" value="Ald_DH_CS_GLU"/>
</dbReference>
<protein>
    <recommendedName>
        <fullName evidence="3">aldehyde dehydrogenase (NAD(+))</fullName>
        <ecNumber evidence="3">1.2.1.3</ecNumber>
    </recommendedName>
</protein>
<evidence type="ECO:0000313" key="9">
    <source>
        <dbReference type="Proteomes" id="UP000016935"/>
    </source>
</evidence>
<reference evidence="8 9" key="1">
    <citation type="journal article" date="2012" name="PLoS Pathog.">
        <title>Diverse lifestyles and strategies of plant pathogenesis encoded in the genomes of eighteen Dothideomycetes fungi.</title>
        <authorList>
            <person name="Ohm R.A."/>
            <person name="Feau N."/>
            <person name="Henrissat B."/>
            <person name="Schoch C.L."/>
            <person name="Horwitz B.A."/>
            <person name="Barry K.W."/>
            <person name="Condon B.J."/>
            <person name="Copeland A.C."/>
            <person name="Dhillon B."/>
            <person name="Glaser F."/>
            <person name="Hesse C.N."/>
            <person name="Kosti I."/>
            <person name="LaButti K."/>
            <person name="Lindquist E.A."/>
            <person name="Lucas S."/>
            <person name="Salamov A.A."/>
            <person name="Bradshaw R.E."/>
            <person name="Ciuffetti L."/>
            <person name="Hamelin R.C."/>
            <person name="Kema G.H.J."/>
            <person name="Lawrence C."/>
            <person name="Scott J.A."/>
            <person name="Spatafora J.W."/>
            <person name="Turgeon B.G."/>
            <person name="de Wit P.J.G.M."/>
            <person name="Zhong S."/>
            <person name="Goodwin S.B."/>
            <person name="Grigoriev I.V."/>
        </authorList>
    </citation>
    <scope>NUCLEOTIDE SEQUENCE [LARGE SCALE GENOMIC DNA]</scope>
    <source>
        <strain evidence="9">28A</strain>
    </source>
</reference>
<dbReference type="GeneID" id="19395106"/>
<dbReference type="PROSITE" id="PS00687">
    <property type="entry name" value="ALDEHYDE_DEHYDR_GLU"/>
    <property type="match status" value="1"/>
</dbReference>
<dbReference type="InterPro" id="IPR016163">
    <property type="entry name" value="Ald_DH_C"/>
</dbReference>
<dbReference type="Proteomes" id="UP000016935">
    <property type="component" value="Unassembled WGS sequence"/>
</dbReference>
<keyword evidence="2 6" id="KW-0560">Oxidoreductase</keyword>
<evidence type="ECO:0000256" key="4">
    <source>
        <dbReference type="ARBA" id="ARBA00049194"/>
    </source>
</evidence>
<name>R0KMI7_EXST2</name>
<feature type="active site" evidence="5">
    <location>
        <position position="249"/>
    </location>
</feature>
<proteinExistence type="inferred from homology"/>
<dbReference type="EMBL" id="KB908515">
    <property type="protein sequence ID" value="EOA89132.1"/>
    <property type="molecule type" value="Genomic_DNA"/>
</dbReference>
<dbReference type="Gene3D" id="3.40.309.10">
    <property type="entry name" value="Aldehyde Dehydrogenase, Chain A, domain 2"/>
    <property type="match status" value="1"/>
</dbReference>
<dbReference type="SUPFAM" id="SSF53720">
    <property type="entry name" value="ALDH-like"/>
    <property type="match status" value="1"/>
</dbReference>
<evidence type="ECO:0000256" key="2">
    <source>
        <dbReference type="ARBA" id="ARBA00023002"/>
    </source>
</evidence>
<keyword evidence="9" id="KW-1185">Reference proteome</keyword>
<evidence type="ECO:0000259" key="7">
    <source>
        <dbReference type="Pfam" id="PF00171"/>
    </source>
</evidence>
<dbReference type="FunFam" id="3.40.309.10:FF:000012">
    <property type="entry name" value="Betaine aldehyde dehydrogenase"/>
    <property type="match status" value="1"/>
</dbReference>
<dbReference type="InterPro" id="IPR016162">
    <property type="entry name" value="Ald_DH_N"/>
</dbReference>
<evidence type="ECO:0000256" key="1">
    <source>
        <dbReference type="ARBA" id="ARBA00009986"/>
    </source>
</evidence>
<sequence length="476" mass="51494">MVQRGLFINNEYVDSTSNEVLAIYSPHDGFLVLDGVQVASMADVDLAVAAARSAYQGEWAAWTAQQRTHAMIRFAELVDKHTPELADWESKSMGKPITAAARSFKLLSDYMRYAAGWTDKVPGEQWPEENGIYKIVQYEPVGVCAGVGAFNGPPLFFALKVAPAMATGCTVVYKSSEKSPIGLLQLGELIKEAGFPPGVVNIVTGDGTVGAALASHMDIDMITLTGSIATGKKIQELAAKSNLKRVVLELGGKSPSIVLADANIENALYHHSQMFLVNTGQVCFAATRAFVHEDIADEFVRQLKERFEQLSHAIGPPHEPSTVYGPLGHEEHFQRVMEYIESGKKEATLLTGGARKGTSGCYVEPTIFLHPGDDARIYREEIFGPVLAIRTFKTEEEAICMANDTMYGLGACIYTASVTRALRMAKQIKAGMVNINTSMSSGLEAPMGGTKQSGRGREGGKLGLMSYLEAKTISIK</sequence>
<comment type="catalytic activity">
    <reaction evidence="4">
        <text>an aldehyde + NAD(+) + H2O = a carboxylate + NADH + 2 H(+)</text>
        <dbReference type="Rhea" id="RHEA:16185"/>
        <dbReference type="ChEBI" id="CHEBI:15377"/>
        <dbReference type="ChEBI" id="CHEBI:15378"/>
        <dbReference type="ChEBI" id="CHEBI:17478"/>
        <dbReference type="ChEBI" id="CHEBI:29067"/>
        <dbReference type="ChEBI" id="CHEBI:57540"/>
        <dbReference type="ChEBI" id="CHEBI:57945"/>
        <dbReference type="EC" id="1.2.1.3"/>
    </reaction>
</comment>
<reference evidence="8 9" key="2">
    <citation type="journal article" date="2013" name="PLoS Genet.">
        <title>Comparative genome structure, secondary metabolite, and effector coding capacity across Cochliobolus pathogens.</title>
        <authorList>
            <person name="Condon B.J."/>
            <person name="Leng Y."/>
            <person name="Wu D."/>
            <person name="Bushley K.E."/>
            <person name="Ohm R.A."/>
            <person name="Otillar R."/>
            <person name="Martin J."/>
            <person name="Schackwitz W."/>
            <person name="Grimwood J."/>
            <person name="MohdZainudin N."/>
            <person name="Xue C."/>
            <person name="Wang R."/>
            <person name="Manning V.A."/>
            <person name="Dhillon B."/>
            <person name="Tu Z.J."/>
            <person name="Steffenson B.J."/>
            <person name="Salamov A."/>
            <person name="Sun H."/>
            <person name="Lowry S."/>
            <person name="LaButti K."/>
            <person name="Han J."/>
            <person name="Copeland A."/>
            <person name="Lindquist E."/>
            <person name="Barry K."/>
            <person name="Schmutz J."/>
            <person name="Baker S.E."/>
            <person name="Ciuffetti L.M."/>
            <person name="Grigoriev I.V."/>
            <person name="Zhong S."/>
            <person name="Turgeon B.G."/>
        </authorList>
    </citation>
    <scope>NUCLEOTIDE SEQUENCE [LARGE SCALE GENOMIC DNA]</scope>
    <source>
        <strain evidence="9">28A</strain>
    </source>
</reference>
<accession>R0KMI7</accession>
<dbReference type="Pfam" id="PF00171">
    <property type="entry name" value="Aldedh"/>
    <property type="match status" value="1"/>
</dbReference>
<dbReference type="GO" id="GO:0004029">
    <property type="term" value="F:aldehyde dehydrogenase (NAD+) activity"/>
    <property type="evidence" value="ECO:0007669"/>
    <property type="project" value="UniProtKB-EC"/>
</dbReference>
<evidence type="ECO:0000256" key="6">
    <source>
        <dbReference type="RuleBase" id="RU003345"/>
    </source>
</evidence>
<dbReference type="Gene3D" id="3.40.605.10">
    <property type="entry name" value="Aldehyde Dehydrogenase, Chain A, domain 1"/>
    <property type="match status" value="1"/>
</dbReference>
<dbReference type="STRING" id="671987.R0KMI7"/>
<dbReference type="RefSeq" id="XP_008022988.1">
    <property type="nucleotide sequence ID" value="XM_008024797.1"/>
</dbReference>
<evidence type="ECO:0000256" key="5">
    <source>
        <dbReference type="PROSITE-ProRule" id="PRU10007"/>
    </source>
</evidence>
<gene>
    <name evidence="8" type="ORF">SETTUDRAFT_105439</name>
</gene>
<comment type="similarity">
    <text evidence="1 6">Belongs to the aldehyde dehydrogenase family.</text>
</comment>
<feature type="domain" description="Aldehyde dehydrogenase" evidence="7">
    <location>
        <begin position="12"/>
        <end position="473"/>
    </location>
</feature>
<dbReference type="PANTHER" id="PTHR11699">
    <property type="entry name" value="ALDEHYDE DEHYDROGENASE-RELATED"/>
    <property type="match status" value="1"/>
</dbReference>
<dbReference type="AlphaFoldDB" id="R0KMI7"/>
<dbReference type="EC" id="1.2.1.3" evidence="3"/>
<dbReference type="InterPro" id="IPR015590">
    <property type="entry name" value="Aldehyde_DH_dom"/>
</dbReference>